<evidence type="ECO:0000313" key="2">
    <source>
        <dbReference type="Proteomes" id="UP001239445"/>
    </source>
</evidence>
<accession>A0AAJ0BLR1</accession>
<gene>
    <name evidence="1" type="ORF">QBC47DRAFT_440723</name>
</gene>
<evidence type="ECO:0000313" key="1">
    <source>
        <dbReference type="EMBL" id="KAK1758196.1"/>
    </source>
</evidence>
<dbReference type="AlphaFoldDB" id="A0AAJ0BLR1"/>
<reference evidence="1" key="1">
    <citation type="submission" date="2023-06" db="EMBL/GenBank/DDBJ databases">
        <title>Genome-scale phylogeny and comparative genomics of the fungal order Sordariales.</title>
        <authorList>
            <consortium name="Lawrence Berkeley National Laboratory"/>
            <person name="Hensen N."/>
            <person name="Bonometti L."/>
            <person name="Westerberg I."/>
            <person name="Brannstrom I.O."/>
            <person name="Guillou S."/>
            <person name="Cros-Aarteil S."/>
            <person name="Calhoun S."/>
            <person name="Haridas S."/>
            <person name="Kuo A."/>
            <person name="Mondo S."/>
            <person name="Pangilinan J."/>
            <person name="Riley R."/>
            <person name="Labutti K."/>
            <person name="Andreopoulos B."/>
            <person name="Lipzen A."/>
            <person name="Chen C."/>
            <person name="Yanf M."/>
            <person name="Daum C."/>
            <person name="Ng V."/>
            <person name="Clum A."/>
            <person name="Steindorff A."/>
            <person name="Ohm R."/>
            <person name="Martin F."/>
            <person name="Silar P."/>
            <person name="Natvig D."/>
            <person name="Lalanne C."/>
            <person name="Gautier V."/>
            <person name="Ament-Velasquez S.L."/>
            <person name="Kruys A."/>
            <person name="Hutchinson M.I."/>
            <person name="Powell A.J."/>
            <person name="Barry K."/>
            <person name="Miller A.N."/>
            <person name="Grigoriev I.V."/>
            <person name="Debuchy R."/>
            <person name="Gladieux P."/>
            <person name="Thoren M.H."/>
            <person name="Johannesson H."/>
        </authorList>
    </citation>
    <scope>NUCLEOTIDE SEQUENCE</scope>
    <source>
        <strain evidence="1">PSN4</strain>
    </source>
</reference>
<dbReference type="Proteomes" id="UP001239445">
    <property type="component" value="Unassembled WGS sequence"/>
</dbReference>
<organism evidence="1 2">
    <name type="scientific">Echria macrotheca</name>
    <dbReference type="NCBI Taxonomy" id="438768"/>
    <lineage>
        <taxon>Eukaryota</taxon>
        <taxon>Fungi</taxon>
        <taxon>Dikarya</taxon>
        <taxon>Ascomycota</taxon>
        <taxon>Pezizomycotina</taxon>
        <taxon>Sordariomycetes</taxon>
        <taxon>Sordariomycetidae</taxon>
        <taxon>Sordariales</taxon>
        <taxon>Schizotheciaceae</taxon>
        <taxon>Echria</taxon>
    </lineage>
</organism>
<keyword evidence="2" id="KW-1185">Reference proteome</keyword>
<name>A0AAJ0BLR1_9PEZI</name>
<comment type="caution">
    <text evidence="1">The sequence shown here is derived from an EMBL/GenBank/DDBJ whole genome shotgun (WGS) entry which is preliminary data.</text>
</comment>
<dbReference type="EMBL" id="MU839829">
    <property type="protein sequence ID" value="KAK1758196.1"/>
    <property type="molecule type" value="Genomic_DNA"/>
</dbReference>
<protein>
    <submittedName>
        <fullName evidence="1">Uncharacterized protein</fullName>
    </submittedName>
</protein>
<proteinExistence type="predicted"/>
<sequence>MSSGFNRLPFEIILDIIETLRIRQSHTFLLEDDGRHRENISTPCALCLVNKAIGGAAQRELYRGYWQTRHNLAGFVVSLSRNVRLADALREVQLFERYTSIAETGPRLKTKDAVGNKQYMKELCQVRERILKLRDTVPNPIGPEFAASNEIELEIWALITLCLVAPNPQSVKMVGGSCEWGAGMYDSVVANHARSLGWLSDQGFEVGWKRLDWDVLCPDYPFGVFRLAPSLEHLVLRRICRFSWYAVLFDGHSWHPMAKSAEPFGPFDIFKRNADIEYPYLGHLKSLDLVDCFPTASKLTELLQECSPGKLKSFKYYGFGPYYQHE</sequence>